<keyword evidence="1" id="KW-1133">Transmembrane helix</keyword>
<feature type="transmembrane region" description="Helical" evidence="1">
    <location>
        <begin position="124"/>
        <end position="142"/>
    </location>
</feature>
<gene>
    <name evidence="2" type="ORF">SCP_0210510</name>
</gene>
<evidence type="ECO:0000313" key="3">
    <source>
        <dbReference type="Proteomes" id="UP000287166"/>
    </source>
</evidence>
<feature type="transmembrane region" description="Helical" evidence="1">
    <location>
        <begin position="83"/>
        <end position="104"/>
    </location>
</feature>
<name>A0A401GCG3_9APHY</name>
<keyword evidence="1" id="KW-0812">Transmembrane</keyword>
<dbReference type="RefSeq" id="XP_027610763.1">
    <property type="nucleotide sequence ID" value="XM_027754962.1"/>
</dbReference>
<protein>
    <submittedName>
        <fullName evidence="2">Uncharacterized protein</fullName>
    </submittedName>
</protein>
<organism evidence="2 3">
    <name type="scientific">Sparassis crispa</name>
    <dbReference type="NCBI Taxonomy" id="139825"/>
    <lineage>
        <taxon>Eukaryota</taxon>
        <taxon>Fungi</taxon>
        <taxon>Dikarya</taxon>
        <taxon>Basidiomycota</taxon>
        <taxon>Agaricomycotina</taxon>
        <taxon>Agaricomycetes</taxon>
        <taxon>Polyporales</taxon>
        <taxon>Sparassidaceae</taxon>
        <taxon>Sparassis</taxon>
    </lineage>
</organism>
<sequence>MPGLVQRYNVSVEYSELLSTTPKDPSVRGPSHLSGGRRWRSAAQAAIATEASSWYEAACPSSQDLQVVLRRFHDDPDISRERVFGFLCPLFVFGTLFTVCVVALQPRSFAHHILTAPREHLQELMKFGAALFGGLTAGILFLRTAVWCVAEASTAVVAQAGSGVGRTVRNSETLPSSNVLLGAMFG</sequence>
<dbReference type="OrthoDB" id="2799448at2759"/>
<comment type="caution">
    <text evidence="2">The sequence shown here is derived from an EMBL/GenBank/DDBJ whole genome shotgun (WGS) entry which is preliminary data.</text>
</comment>
<proteinExistence type="predicted"/>
<keyword evidence="1" id="KW-0472">Membrane</keyword>
<accession>A0A401GCG3</accession>
<dbReference type="Proteomes" id="UP000287166">
    <property type="component" value="Unassembled WGS sequence"/>
</dbReference>
<reference evidence="2 3" key="1">
    <citation type="journal article" date="2018" name="Sci. Rep.">
        <title>Genome sequence of the cauliflower mushroom Sparassis crispa (Hanabiratake) and its association with beneficial usage.</title>
        <authorList>
            <person name="Kiyama R."/>
            <person name="Furutani Y."/>
            <person name="Kawaguchi K."/>
            <person name="Nakanishi T."/>
        </authorList>
    </citation>
    <scope>NUCLEOTIDE SEQUENCE [LARGE SCALE GENOMIC DNA]</scope>
</reference>
<keyword evidence="3" id="KW-1185">Reference proteome</keyword>
<dbReference type="AlphaFoldDB" id="A0A401GCG3"/>
<evidence type="ECO:0000313" key="2">
    <source>
        <dbReference type="EMBL" id="GBE79850.1"/>
    </source>
</evidence>
<evidence type="ECO:0000256" key="1">
    <source>
        <dbReference type="SAM" id="Phobius"/>
    </source>
</evidence>
<dbReference type="EMBL" id="BFAD01000002">
    <property type="protein sequence ID" value="GBE79850.1"/>
    <property type="molecule type" value="Genomic_DNA"/>
</dbReference>
<dbReference type="GeneID" id="38776767"/>
<dbReference type="InParanoid" id="A0A401GCG3"/>